<keyword evidence="15" id="KW-1185">Reference proteome</keyword>
<dbReference type="GO" id="GO:0005634">
    <property type="term" value="C:nucleus"/>
    <property type="evidence" value="ECO:0007669"/>
    <property type="project" value="UniProtKB-SubCell"/>
</dbReference>
<evidence type="ECO:0000256" key="5">
    <source>
        <dbReference type="ARBA" id="ARBA00023015"/>
    </source>
</evidence>
<keyword evidence="5" id="KW-0805">Transcription regulation</keyword>
<gene>
    <name evidence="14" type="ORF">RJ640_028332</name>
</gene>
<dbReference type="SUPFAM" id="SSF101941">
    <property type="entry name" value="NAC domain"/>
    <property type="match status" value="1"/>
</dbReference>
<name>A0AA88QW02_9ASTE</name>
<dbReference type="InterPro" id="IPR003441">
    <property type="entry name" value="NAC-dom"/>
</dbReference>
<accession>A0AA88QW02</accession>
<dbReference type="AlphaFoldDB" id="A0AA88QW02"/>
<comment type="subcellular location">
    <subcellularLocation>
        <location evidence="2">Membrane</location>
        <topology evidence="2">Single-pass membrane protein</topology>
    </subcellularLocation>
    <subcellularLocation>
        <location evidence="1">Nucleus</location>
    </subcellularLocation>
</comment>
<keyword evidence="8" id="KW-0010">Activator</keyword>
<dbReference type="EMBL" id="JAVXUO010002486">
    <property type="protein sequence ID" value="KAK2972804.1"/>
    <property type="molecule type" value="Genomic_DNA"/>
</dbReference>
<dbReference type="PROSITE" id="PS51005">
    <property type="entry name" value="NAC"/>
    <property type="match status" value="1"/>
</dbReference>
<evidence type="ECO:0000313" key="14">
    <source>
        <dbReference type="EMBL" id="KAK2972804.1"/>
    </source>
</evidence>
<evidence type="ECO:0000256" key="2">
    <source>
        <dbReference type="ARBA" id="ARBA00004167"/>
    </source>
</evidence>
<keyword evidence="6" id="KW-0238">DNA-binding</keyword>
<evidence type="ECO:0000313" key="15">
    <source>
        <dbReference type="Proteomes" id="UP001187471"/>
    </source>
</evidence>
<dbReference type="GO" id="GO:0000976">
    <property type="term" value="F:transcription cis-regulatory region binding"/>
    <property type="evidence" value="ECO:0007669"/>
    <property type="project" value="UniProtKB-ARBA"/>
</dbReference>
<feature type="compositionally biased region" description="Polar residues" evidence="11">
    <location>
        <begin position="172"/>
        <end position="199"/>
    </location>
</feature>
<organism evidence="14 15">
    <name type="scientific">Escallonia rubra</name>
    <dbReference type="NCBI Taxonomy" id="112253"/>
    <lineage>
        <taxon>Eukaryota</taxon>
        <taxon>Viridiplantae</taxon>
        <taxon>Streptophyta</taxon>
        <taxon>Embryophyta</taxon>
        <taxon>Tracheophyta</taxon>
        <taxon>Spermatophyta</taxon>
        <taxon>Magnoliopsida</taxon>
        <taxon>eudicotyledons</taxon>
        <taxon>Gunneridae</taxon>
        <taxon>Pentapetalae</taxon>
        <taxon>asterids</taxon>
        <taxon>campanulids</taxon>
        <taxon>Escalloniales</taxon>
        <taxon>Escalloniaceae</taxon>
        <taxon>Escallonia</taxon>
    </lineage>
</organism>
<reference evidence="14" key="1">
    <citation type="submission" date="2022-12" db="EMBL/GenBank/DDBJ databases">
        <title>Draft genome assemblies for two species of Escallonia (Escalloniales).</title>
        <authorList>
            <person name="Chanderbali A."/>
            <person name="Dervinis C."/>
            <person name="Anghel I."/>
            <person name="Soltis D."/>
            <person name="Soltis P."/>
            <person name="Zapata F."/>
        </authorList>
    </citation>
    <scope>NUCLEOTIDE SEQUENCE</scope>
    <source>
        <strain evidence="14">UCBG92.1500</strain>
        <tissue evidence="14">Leaf</tissue>
    </source>
</reference>
<evidence type="ECO:0000256" key="12">
    <source>
        <dbReference type="SAM" id="Phobius"/>
    </source>
</evidence>
<dbReference type="Pfam" id="PF02365">
    <property type="entry name" value="NAM"/>
    <property type="match status" value="1"/>
</dbReference>
<keyword evidence="9" id="KW-0804">Transcription</keyword>
<protein>
    <recommendedName>
        <fullName evidence="13">NAC domain-containing protein</fullName>
    </recommendedName>
</protein>
<keyword evidence="10" id="KW-0539">Nucleus</keyword>
<dbReference type="Proteomes" id="UP001187471">
    <property type="component" value="Unassembled WGS sequence"/>
</dbReference>
<comment type="caution">
    <text evidence="14">The sequence shown here is derived from an EMBL/GenBank/DDBJ whole genome shotgun (WGS) entry which is preliminary data.</text>
</comment>
<keyword evidence="4 12" id="KW-1133">Transmembrane helix</keyword>
<evidence type="ECO:0000256" key="7">
    <source>
        <dbReference type="ARBA" id="ARBA00023136"/>
    </source>
</evidence>
<dbReference type="GO" id="GO:0006355">
    <property type="term" value="P:regulation of DNA-templated transcription"/>
    <property type="evidence" value="ECO:0007669"/>
    <property type="project" value="InterPro"/>
</dbReference>
<evidence type="ECO:0000256" key="10">
    <source>
        <dbReference type="ARBA" id="ARBA00023242"/>
    </source>
</evidence>
<evidence type="ECO:0000256" key="4">
    <source>
        <dbReference type="ARBA" id="ARBA00022989"/>
    </source>
</evidence>
<proteinExistence type="predicted"/>
<evidence type="ECO:0000256" key="9">
    <source>
        <dbReference type="ARBA" id="ARBA00023163"/>
    </source>
</evidence>
<evidence type="ECO:0000256" key="11">
    <source>
        <dbReference type="SAM" id="MobiDB-lite"/>
    </source>
</evidence>
<sequence>MAVLPVKSLPVGYRFRPTDEELINHYLRLKINGSDKEVEVIREVDVCKWEPWDLPDLSMIESNDNEWFFFCPKDRKYQNGQRLNRATAAGYWKATGRDRLIKTSKGANVVGKKKTLVFYTGRAPKGERSHWVIHEYVATDKALDGTHPGQSAFVLCRLFKKHDWKQDEKAESSNCEEVNQNVSSPTIVKSSAEDTQLQPVTPGEQAQMKPPSLENCQAESAERAILDASLLLEDQVQDITSIQPDPELENALRDFCDPVTEPPDSKIFSPLHSQMQLELGSSYLFNSKAGDSNCDFNNNQDGMQFEYDTNALDITEFLNSILCSPDEHSYEDSASFKISAVDSASYSEPEVEVAQEQLGFFSESIETEGPLLMDTALGAYHRSPDISNMQDAVSAGYQVYGSFSGFQESSSQSNAVAGDDPIGTGITIRPRQLRNQATAQNISVHGTAPQRIRLQTKLHIGVCRPKDFSYTEENFEVKPTVAEAVKATEEHVSATPAAATKDDTQDIYLSTFSSDTLVPQEVGLDSKSKANYSVGSQAKVLSVTSKAPPALICVASSVYVSRVLVIVGLFVIVVGALGYLKF</sequence>
<evidence type="ECO:0000256" key="8">
    <source>
        <dbReference type="ARBA" id="ARBA00023159"/>
    </source>
</evidence>
<feature type="region of interest" description="Disordered" evidence="11">
    <location>
        <begin position="170"/>
        <end position="212"/>
    </location>
</feature>
<dbReference type="PANTHER" id="PTHR31744">
    <property type="entry name" value="PROTEIN CUP-SHAPED COTYLEDON 2-RELATED"/>
    <property type="match status" value="1"/>
</dbReference>
<feature type="domain" description="NAC" evidence="13">
    <location>
        <begin position="9"/>
        <end position="161"/>
    </location>
</feature>
<keyword evidence="7 12" id="KW-0472">Membrane</keyword>
<dbReference type="FunFam" id="2.170.150.80:FF:000002">
    <property type="entry name" value="Nac domain-containing protein 86"/>
    <property type="match status" value="1"/>
</dbReference>
<evidence type="ECO:0000256" key="6">
    <source>
        <dbReference type="ARBA" id="ARBA00023125"/>
    </source>
</evidence>
<dbReference type="PANTHER" id="PTHR31744:SF216">
    <property type="entry name" value="NAC TRANSCRIPTION FACTOR"/>
    <property type="match status" value="1"/>
</dbReference>
<evidence type="ECO:0000256" key="3">
    <source>
        <dbReference type="ARBA" id="ARBA00022692"/>
    </source>
</evidence>
<evidence type="ECO:0000259" key="13">
    <source>
        <dbReference type="PROSITE" id="PS51005"/>
    </source>
</evidence>
<dbReference type="Gene3D" id="2.170.150.80">
    <property type="entry name" value="NAC domain"/>
    <property type="match status" value="1"/>
</dbReference>
<evidence type="ECO:0000256" key="1">
    <source>
        <dbReference type="ARBA" id="ARBA00004123"/>
    </source>
</evidence>
<dbReference type="InterPro" id="IPR036093">
    <property type="entry name" value="NAC_dom_sf"/>
</dbReference>
<dbReference type="GO" id="GO:0016020">
    <property type="term" value="C:membrane"/>
    <property type="evidence" value="ECO:0007669"/>
    <property type="project" value="UniProtKB-SubCell"/>
</dbReference>
<keyword evidence="3 12" id="KW-0812">Transmembrane</keyword>
<feature type="transmembrane region" description="Helical" evidence="12">
    <location>
        <begin position="559"/>
        <end position="580"/>
    </location>
</feature>